<evidence type="ECO:0000259" key="7">
    <source>
        <dbReference type="PROSITE" id="PS50966"/>
    </source>
</evidence>
<accession>A0A445CT08</accession>
<dbReference type="GO" id="GO:0006355">
    <property type="term" value="P:regulation of DNA-templated transcription"/>
    <property type="evidence" value="ECO:0007669"/>
    <property type="project" value="UniProtKB-UniRule"/>
</dbReference>
<name>A0A445CT08_ARAHY</name>
<dbReference type="InterPro" id="IPR031052">
    <property type="entry name" value="FHY3/FAR1"/>
</dbReference>
<dbReference type="InterPro" id="IPR006564">
    <property type="entry name" value="Znf_PMZ"/>
</dbReference>
<dbReference type="GO" id="GO:0008270">
    <property type="term" value="F:zinc ion binding"/>
    <property type="evidence" value="ECO:0007669"/>
    <property type="project" value="UniProtKB-UniRule"/>
</dbReference>
<comment type="function">
    <text evidence="6">Putative transcription activator involved in regulating light control of development.</text>
</comment>
<organism evidence="8 9">
    <name type="scientific">Arachis hypogaea</name>
    <name type="common">Peanut</name>
    <dbReference type="NCBI Taxonomy" id="3818"/>
    <lineage>
        <taxon>Eukaryota</taxon>
        <taxon>Viridiplantae</taxon>
        <taxon>Streptophyta</taxon>
        <taxon>Embryophyta</taxon>
        <taxon>Tracheophyta</taxon>
        <taxon>Spermatophyta</taxon>
        <taxon>Magnoliopsida</taxon>
        <taxon>eudicotyledons</taxon>
        <taxon>Gunneridae</taxon>
        <taxon>Pentapetalae</taxon>
        <taxon>rosids</taxon>
        <taxon>fabids</taxon>
        <taxon>Fabales</taxon>
        <taxon>Fabaceae</taxon>
        <taxon>Papilionoideae</taxon>
        <taxon>50 kb inversion clade</taxon>
        <taxon>dalbergioids sensu lato</taxon>
        <taxon>Dalbergieae</taxon>
        <taxon>Pterocarpus clade</taxon>
        <taxon>Arachis</taxon>
    </lineage>
</organism>
<evidence type="ECO:0000256" key="4">
    <source>
        <dbReference type="ARBA" id="ARBA00022833"/>
    </source>
</evidence>
<keyword evidence="3 5" id="KW-0863">Zinc-finger</keyword>
<dbReference type="EMBL" id="SDMP01000006">
    <property type="protein sequence ID" value="RYR54061.1"/>
    <property type="molecule type" value="Genomic_DNA"/>
</dbReference>
<evidence type="ECO:0000256" key="6">
    <source>
        <dbReference type="RuleBase" id="RU367018"/>
    </source>
</evidence>
<gene>
    <name evidence="8" type="ORF">Ahy_A06g029314</name>
</gene>
<keyword evidence="9" id="KW-1185">Reference proteome</keyword>
<evidence type="ECO:0000256" key="1">
    <source>
        <dbReference type="ARBA" id="ARBA00005889"/>
    </source>
</evidence>
<dbReference type="PANTHER" id="PTHR31669:SF283">
    <property type="entry name" value="PROTEIN FAR1-RELATED SEQUENCE"/>
    <property type="match status" value="1"/>
</dbReference>
<evidence type="ECO:0000256" key="2">
    <source>
        <dbReference type="ARBA" id="ARBA00022723"/>
    </source>
</evidence>
<keyword evidence="2 6" id="KW-0479">Metal-binding</keyword>
<dbReference type="Proteomes" id="UP000289738">
    <property type="component" value="Chromosome A06"/>
</dbReference>
<sequence length="260" mass="30633">MPTIIHRWCIWHIMKKISSKLNGYKGHAEIEQEMSQVVWNSHSKDSFDRNWNDFLLNFGLVDNKWLSDLYEDRHIWVPIYLDHHFWAGMRSTQRSESIHSFFNKFITWNSSLIQFVKQYDNCLGSKEQAERESDAADFYTFQDVYTHQKFRKVQAQFRGKANCITRLMNSALGYSVYEVGEQVFSSIFNKFVVTYDLVAAEVKCQCLLFESRGILCRHALSMLSFEQIYTGTIEQEGKEVTHTYQEQPRRATVGAMKQEV</sequence>
<dbReference type="InterPro" id="IPR007527">
    <property type="entry name" value="Znf_SWIM"/>
</dbReference>
<comment type="subcellular location">
    <subcellularLocation>
        <location evidence="6">Nucleus</location>
    </subcellularLocation>
</comment>
<dbReference type="SMART" id="SM00575">
    <property type="entry name" value="ZnF_PMZ"/>
    <property type="match status" value="1"/>
</dbReference>
<dbReference type="PROSITE" id="PS50966">
    <property type="entry name" value="ZF_SWIM"/>
    <property type="match status" value="1"/>
</dbReference>
<comment type="similarity">
    <text evidence="1 6">Belongs to the FHY3/FAR1 family.</text>
</comment>
<evidence type="ECO:0000256" key="3">
    <source>
        <dbReference type="ARBA" id="ARBA00022771"/>
    </source>
</evidence>
<evidence type="ECO:0000313" key="8">
    <source>
        <dbReference type="EMBL" id="RYR54061.1"/>
    </source>
</evidence>
<dbReference type="GO" id="GO:0005634">
    <property type="term" value="C:nucleus"/>
    <property type="evidence" value="ECO:0007669"/>
    <property type="project" value="UniProtKB-SubCell"/>
</dbReference>
<feature type="domain" description="SWIM-type" evidence="7">
    <location>
        <begin position="191"/>
        <end position="227"/>
    </location>
</feature>
<dbReference type="PANTHER" id="PTHR31669">
    <property type="entry name" value="PROTEIN FAR1-RELATED SEQUENCE 10-RELATED"/>
    <property type="match status" value="1"/>
</dbReference>
<dbReference type="AlphaFoldDB" id="A0A445CT08"/>
<comment type="caution">
    <text evidence="8">The sequence shown here is derived from an EMBL/GenBank/DDBJ whole genome shotgun (WGS) entry which is preliminary data.</text>
</comment>
<evidence type="ECO:0000256" key="5">
    <source>
        <dbReference type="PROSITE-ProRule" id="PRU00325"/>
    </source>
</evidence>
<keyword evidence="6" id="KW-0539">Nucleus</keyword>
<keyword evidence="4 6" id="KW-0862">Zinc</keyword>
<reference evidence="8 9" key="1">
    <citation type="submission" date="2019-01" db="EMBL/GenBank/DDBJ databases">
        <title>Sequencing of cultivated peanut Arachis hypogaea provides insights into genome evolution and oil improvement.</title>
        <authorList>
            <person name="Chen X."/>
        </authorList>
    </citation>
    <scope>NUCLEOTIDE SEQUENCE [LARGE SCALE GENOMIC DNA]</scope>
    <source>
        <strain evidence="9">cv. Fuhuasheng</strain>
        <tissue evidence="8">Leaves</tissue>
    </source>
</reference>
<dbReference type="Pfam" id="PF04434">
    <property type="entry name" value="SWIM"/>
    <property type="match status" value="1"/>
</dbReference>
<evidence type="ECO:0000313" key="9">
    <source>
        <dbReference type="Proteomes" id="UP000289738"/>
    </source>
</evidence>
<protein>
    <recommendedName>
        <fullName evidence="6">Protein FAR1-RELATED SEQUENCE</fullName>
    </recommendedName>
</protein>
<proteinExistence type="inferred from homology"/>
<dbReference type="STRING" id="3818.A0A445CT08"/>